<evidence type="ECO:0008006" key="8">
    <source>
        <dbReference type="Google" id="ProtNLM"/>
    </source>
</evidence>
<dbReference type="Proteomes" id="UP000243515">
    <property type="component" value="Unassembled WGS sequence"/>
</dbReference>
<keyword evidence="7" id="KW-1185">Reference proteome</keyword>
<dbReference type="InterPro" id="IPR036291">
    <property type="entry name" value="NAD(P)-bd_dom_sf"/>
</dbReference>
<dbReference type="PANTHER" id="PTHR24320">
    <property type="entry name" value="RETINOL DEHYDROGENASE"/>
    <property type="match status" value="1"/>
</dbReference>
<evidence type="ECO:0000256" key="3">
    <source>
        <dbReference type="ARBA" id="ARBA00023002"/>
    </source>
</evidence>
<dbReference type="PANTHER" id="PTHR24320:SF285">
    <property type="entry name" value="RETINOL DEHYDROGENASE 14"/>
    <property type="match status" value="1"/>
</dbReference>
<dbReference type="OrthoDB" id="191979at2759"/>
<dbReference type="EMBL" id="NPHW01004347">
    <property type="protein sequence ID" value="OXV08050.1"/>
    <property type="molecule type" value="Genomic_DNA"/>
</dbReference>
<feature type="region of interest" description="Disordered" evidence="4">
    <location>
        <begin position="383"/>
        <end position="441"/>
    </location>
</feature>
<evidence type="ECO:0000256" key="1">
    <source>
        <dbReference type="ARBA" id="ARBA00006484"/>
    </source>
</evidence>
<dbReference type="AlphaFoldDB" id="A0A232LV51"/>
<name>A0A232LV51_9EURO</name>
<dbReference type="Gene3D" id="3.40.50.720">
    <property type="entry name" value="NAD(P)-binding Rossmann-like Domain"/>
    <property type="match status" value="1"/>
</dbReference>
<dbReference type="GO" id="GO:0016491">
    <property type="term" value="F:oxidoreductase activity"/>
    <property type="evidence" value="ECO:0007669"/>
    <property type="project" value="UniProtKB-KW"/>
</dbReference>
<accession>A0A232LV51</accession>
<feature type="transmembrane region" description="Helical" evidence="5">
    <location>
        <begin position="55"/>
        <end position="74"/>
    </location>
</feature>
<keyword evidence="5" id="KW-0812">Transmembrane</keyword>
<evidence type="ECO:0000256" key="4">
    <source>
        <dbReference type="SAM" id="MobiDB-lite"/>
    </source>
</evidence>
<keyword evidence="5" id="KW-0472">Membrane</keyword>
<feature type="compositionally biased region" description="Low complexity" evidence="4">
    <location>
        <begin position="399"/>
        <end position="412"/>
    </location>
</feature>
<proteinExistence type="inferred from homology"/>
<evidence type="ECO:0000313" key="6">
    <source>
        <dbReference type="EMBL" id="OXV08050.1"/>
    </source>
</evidence>
<feature type="compositionally biased region" description="Basic and acidic residues" evidence="4">
    <location>
        <begin position="383"/>
        <end position="397"/>
    </location>
</feature>
<feature type="transmembrane region" description="Helical" evidence="5">
    <location>
        <begin position="20"/>
        <end position="40"/>
    </location>
</feature>
<reference evidence="6 7" key="1">
    <citation type="journal article" date="2015" name="Environ. Microbiol.">
        <title>Metagenome sequence of Elaphomyces granulatus from sporocarp tissue reveals Ascomycota ectomycorrhizal fingerprints of genome expansion and a Proteobacteria-rich microbiome.</title>
        <authorList>
            <person name="Quandt C.A."/>
            <person name="Kohler A."/>
            <person name="Hesse C.N."/>
            <person name="Sharpton T.J."/>
            <person name="Martin F."/>
            <person name="Spatafora J.W."/>
        </authorList>
    </citation>
    <scope>NUCLEOTIDE SEQUENCE [LARGE SCALE GENOMIC DNA]</scope>
    <source>
        <strain evidence="6 7">OSC145934</strain>
    </source>
</reference>
<keyword evidence="2" id="KW-0521">NADP</keyword>
<dbReference type="SUPFAM" id="SSF51735">
    <property type="entry name" value="NAD(P)-binding Rossmann-fold domains"/>
    <property type="match status" value="1"/>
</dbReference>
<dbReference type="InterPro" id="IPR002347">
    <property type="entry name" value="SDR_fam"/>
</dbReference>
<protein>
    <recommendedName>
        <fullName evidence="8">Ketoreductase (KR) domain-containing protein</fullName>
    </recommendedName>
</protein>
<dbReference type="Pfam" id="PF00106">
    <property type="entry name" value="adh_short"/>
    <property type="match status" value="1"/>
</dbReference>
<comment type="caution">
    <text evidence="6">The sequence shown here is derived from an EMBL/GenBank/DDBJ whole genome shotgun (WGS) entry which is preliminary data.</text>
</comment>
<evidence type="ECO:0000256" key="5">
    <source>
        <dbReference type="SAM" id="Phobius"/>
    </source>
</evidence>
<keyword evidence="3" id="KW-0560">Oxidoreductase</keyword>
<keyword evidence="5" id="KW-1133">Transmembrane helix</keyword>
<feature type="transmembrane region" description="Helical" evidence="5">
    <location>
        <begin position="298"/>
        <end position="321"/>
    </location>
</feature>
<organism evidence="6 7">
    <name type="scientific">Elaphomyces granulatus</name>
    <dbReference type="NCBI Taxonomy" id="519963"/>
    <lineage>
        <taxon>Eukaryota</taxon>
        <taxon>Fungi</taxon>
        <taxon>Dikarya</taxon>
        <taxon>Ascomycota</taxon>
        <taxon>Pezizomycotina</taxon>
        <taxon>Eurotiomycetes</taxon>
        <taxon>Eurotiomycetidae</taxon>
        <taxon>Eurotiales</taxon>
        <taxon>Elaphomycetaceae</taxon>
        <taxon>Elaphomyces</taxon>
    </lineage>
</organism>
<gene>
    <name evidence="6" type="ORF">Egran_04185</name>
</gene>
<evidence type="ECO:0000256" key="2">
    <source>
        <dbReference type="ARBA" id="ARBA00022857"/>
    </source>
</evidence>
<evidence type="ECO:0000313" key="7">
    <source>
        <dbReference type="Proteomes" id="UP000243515"/>
    </source>
</evidence>
<sequence>MPIPLLAQGITDGFSSIPYAYPVFKTAAGLILLTLLKWYFGGSRNSAERLMRSKVIMVTGGTSGIGAAVVFGLASRGAQIILLTQHPPSDLFLVDYIQDLRNSTNNQLIYAEQVDLSSLHSIRQFATKWVDNAPPRRLDMVILCADTFIPSRSRKLRTVDGLDEEWQVNYLSNFHLLSILSPALRAQPPDRDIRVIFSTCSGYIGAWLDLQQTEGAEPFVPAKAMMSKTATGKMQRPKQPASKAPVNMYGMAKLSLMVFAQAFQKHLFSYQRPDKQPMNARVLIVDPGFSRTPGTRRWLTGGSLWGLIFYLLTWPLWWLVLKSPQQGAQSFLYAAMDSRFGRGPGGWMIKECKEVDFLRKEVRDDKIAKQLWEFSEQQIQTKEKEGATKRALAKKEQGAAVATASATTTPSTQEGTAEPLQLGHTAKTQTPGSRRNRKTKA</sequence>
<comment type="similarity">
    <text evidence="1">Belongs to the short-chain dehydrogenases/reductases (SDR) family.</text>
</comment>